<evidence type="ECO:0000256" key="1">
    <source>
        <dbReference type="ARBA" id="ARBA00009391"/>
    </source>
</evidence>
<evidence type="ECO:0000256" key="5">
    <source>
        <dbReference type="ARBA" id="ARBA00023172"/>
    </source>
</evidence>
<sequence>MLSWWIVAALVPQREIDTTVGGTFEDIQSRLMTQALRKINYSLCQSQTLIIFLNQVRKSLKSGRAEEVTCGGNALKFYSAVRLRLNRTRLLKTKDRCVHKS</sequence>
<dbReference type="PROSITE" id="PS50163">
    <property type="entry name" value="RECA_3"/>
    <property type="match status" value="1"/>
</dbReference>
<dbReference type="GO" id="GO:0008094">
    <property type="term" value="F:ATP-dependent activity, acting on DNA"/>
    <property type="evidence" value="ECO:0007669"/>
    <property type="project" value="InterPro"/>
</dbReference>
<name>A0A6N2N5U4_SALVM</name>
<reference evidence="7" key="1">
    <citation type="submission" date="2019-03" db="EMBL/GenBank/DDBJ databases">
        <authorList>
            <person name="Mank J."/>
            <person name="Almeida P."/>
        </authorList>
    </citation>
    <scope>NUCLEOTIDE SEQUENCE</scope>
    <source>
        <strain evidence="7">78183</strain>
    </source>
</reference>
<dbReference type="EMBL" id="CAADRP010002151">
    <property type="protein sequence ID" value="VFU62255.1"/>
    <property type="molecule type" value="Genomic_DNA"/>
</dbReference>
<evidence type="ECO:0000256" key="2">
    <source>
        <dbReference type="ARBA" id="ARBA00022741"/>
    </source>
</evidence>
<dbReference type="GO" id="GO:0003697">
    <property type="term" value="F:single-stranded DNA binding"/>
    <property type="evidence" value="ECO:0007669"/>
    <property type="project" value="InterPro"/>
</dbReference>
<dbReference type="PROSITE" id="PS00321">
    <property type="entry name" value="RECA_1"/>
    <property type="match status" value="1"/>
</dbReference>
<gene>
    <name evidence="7" type="ORF">SVIM_LOCUS470182</name>
</gene>
<dbReference type="InterPro" id="IPR013765">
    <property type="entry name" value="DNA_recomb/repair_RecA"/>
</dbReference>
<dbReference type="GO" id="GO:0006310">
    <property type="term" value="P:DNA recombination"/>
    <property type="evidence" value="ECO:0007669"/>
    <property type="project" value="UniProtKB-KW"/>
</dbReference>
<evidence type="ECO:0000256" key="3">
    <source>
        <dbReference type="ARBA" id="ARBA00022840"/>
    </source>
</evidence>
<dbReference type="InterPro" id="IPR027417">
    <property type="entry name" value="P-loop_NTPase"/>
</dbReference>
<protein>
    <recommendedName>
        <fullName evidence="6">RecA family profile 2 domain-containing protein</fullName>
    </recommendedName>
</protein>
<keyword evidence="4" id="KW-0238">DNA-binding</keyword>
<keyword evidence="3" id="KW-0067">ATP-binding</keyword>
<organism evidence="7">
    <name type="scientific">Salix viminalis</name>
    <name type="common">Common osier</name>
    <name type="synonym">Basket willow</name>
    <dbReference type="NCBI Taxonomy" id="40686"/>
    <lineage>
        <taxon>Eukaryota</taxon>
        <taxon>Viridiplantae</taxon>
        <taxon>Streptophyta</taxon>
        <taxon>Embryophyta</taxon>
        <taxon>Tracheophyta</taxon>
        <taxon>Spermatophyta</taxon>
        <taxon>Magnoliopsida</taxon>
        <taxon>eudicotyledons</taxon>
        <taxon>Gunneridae</taxon>
        <taxon>Pentapetalae</taxon>
        <taxon>rosids</taxon>
        <taxon>fabids</taxon>
        <taxon>Malpighiales</taxon>
        <taxon>Salicaceae</taxon>
        <taxon>Saliceae</taxon>
        <taxon>Salix</taxon>
    </lineage>
</organism>
<dbReference type="PANTHER" id="PTHR45900">
    <property type="entry name" value="RECA"/>
    <property type="match status" value="1"/>
</dbReference>
<dbReference type="GO" id="GO:0005524">
    <property type="term" value="F:ATP binding"/>
    <property type="evidence" value="ECO:0007669"/>
    <property type="project" value="UniProtKB-KW"/>
</dbReference>
<evidence type="ECO:0000313" key="7">
    <source>
        <dbReference type="EMBL" id="VFU62255.1"/>
    </source>
</evidence>
<dbReference type="AlphaFoldDB" id="A0A6N2N5U4"/>
<dbReference type="Gene3D" id="3.40.50.300">
    <property type="entry name" value="P-loop containing nucleotide triphosphate hydrolases"/>
    <property type="match status" value="1"/>
</dbReference>
<dbReference type="InterPro" id="IPR020584">
    <property type="entry name" value="DNA_recomb/repair_RecA_CS"/>
</dbReference>
<evidence type="ECO:0000256" key="4">
    <source>
        <dbReference type="ARBA" id="ARBA00023125"/>
    </source>
</evidence>
<proteinExistence type="inferred from homology"/>
<dbReference type="PRINTS" id="PR00142">
    <property type="entry name" value="RECA"/>
</dbReference>
<dbReference type="InterPro" id="IPR049428">
    <property type="entry name" value="RecA-like_N"/>
</dbReference>
<comment type="similarity">
    <text evidence="1">Belongs to the RecA family.</text>
</comment>
<dbReference type="Pfam" id="PF00154">
    <property type="entry name" value="RecA_N"/>
    <property type="match status" value="1"/>
</dbReference>
<evidence type="ECO:0000259" key="6">
    <source>
        <dbReference type="PROSITE" id="PS50163"/>
    </source>
</evidence>
<feature type="domain" description="RecA family profile 2" evidence="6">
    <location>
        <begin position="59"/>
        <end position="101"/>
    </location>
</feature>
<keyword evidence="2" id="KW-0547">Nucleotide-binding</keyword>
<keyword evidence="5" id="KW-0233">DNA recombination</keyword>
<dbReference type="PANTHER" id="PTHR45900:SF4">
    <property type="entry name" value="DNA REPAIR PROTEIN RECA HOMOLOG 2, MITOCHONDRIAL"/>
    <property type="match status" value="1"/>
</dbReference>
<dbReference type="GO" id="GO:0006281">
    <property type="term" value="P:DNA repair"/>
    <property type="evidence" value="ECO:0007669"/>
    <property type="project" value="InterPro"/>
</dbReference>
<accession>A0A6N2N5U4</accession>
<dbReference type="InterPro" id="IPR020587">
    <property type="entry name" value="RecA_monomer-monomer_interface"/>
</dbReference>